<evidence type="ECO:0000259" key="13">
    <source>
        <dbReference type="Pfam" id="PF05662"/>
    </source>
</evidence>
<keyword evidence="4" id="KW-0813">Transport</keyword>
<evidence type="ECO:0000313" key="15">
    <source>
        <dbReference type="EMBL" id="KKO71777.1"/>
    </source>
</evidence>
<feature type="domain" description="Trimeric autotransporter adhesin YadA-like head" evidence="12">
    <location>
        <begin position="486"/>
        <end position="510"/>
    </location>
</feature>
<keyword evidence="10" id="KW-0998">Cell outer membrane</keyword>
<dbReference type="Pfam" id="PF13018">
    <property type="entry name" value="ESPR"/>
    <property type="match status" value="1"/>
</dbReference>
<reference evidence="15 16" key="1">
    <citation type="submission" date="2015-04" db="EMBL/GenBank/DDBJ databases">
        <title>Genome sequence of Kerstersia gyiorum CG1.</title>
        <authorList>
            <person name="Greninger A.L."/>
            <person name="Kozyreva V."/>
            <person name="Chaturvedi V."/>
        </authorList>
    </citation>
    <scope>NUCLEOTIDE SEQUENCE [LARGE SCALE GENOMIC DNA]</scope>
    <source>
        <strain evidence="15 16">CG1</strain>
    </source>
</reference>
<evidence type="ECO:0000256" key="5">
    <source>
        <dbReference type="ARBA" id="ARBA00022452"/>
    </source>
</evidence>
<feature type="domain" description="Trimeric autotransporter adhesin YadA-like stalk" evidence="13">
    <location>
        <begin position="2009"/>
        <end position="2033"/>
    </location>
</feature>
<dbReference type="Gene3D" id="2.20.70.140">
    <property type="match status" value="6"/>
</dbReference>
<feature type="domain" description="Trimeric autotransporter adhesin YadA-like stalk" evidence="13">
    <location>
        <begin position="2969"/>
        <end position="3003"/>
    </location>
</feature>
<keyword evidence="16" id="KW-1185">Reference proteome</keyword>
<dbReference type="GO" id="GO:0015031">
    <property type="term" value="P:protein transport"/>
    <property type="evidence" value="ECO:0007669"/>
    <property type="project" value="UniProtKB-KW"/>
</dbReference>
<feature type="domain" description="Trimeric autotransporter adhesin YadA-like head" evidence="12">
    <location>
        <begin position="799"/>
        <end position="822"/>
    </location>
</feature>
<feature type="domain" description="Trimeric autotransporter adhesin YadA-like stalk" evidence="13">
    <location>
        <begin position="2484"/>
        <end position="2508"/>
    </location>
</feature>
<evidence type="ECO:0000256" key="6">
    <source>
        <dbReference type="ARBA" id="ARBA00022692"/>
    </source>
</evidence>
<feature type="domain" description="Trimeric autotransporter adhesin YadA-like stalk" evidence="13">
    <location>
        <begin position="97"/>
        <end position="127"/>
    </location>
</feature>
<name>A0A171KSB0_9BURK</name>
<keyword evidence="6" id="KW-0812">Transmembrane</keyword>
<gene>
    <name evidence="15" type="ORF">AAV32_09350</name>
</gene>
<feature type="domain" description="Trimeric autotransporter adhesin YadA-like stalk" evidence="13">
    <location>
        <begin position="2799"/>
        <end position="2837"/>
    </location>
</feature>
<feature type="domain" description="Trimeric autotransporter adhesin YadA-like head" evidence="12">
    <location>
        <begin position="267"/>
        <end position="290"/>
    </location>
</feature>
<feature type="domain" description="Trimeric autotransporter adhesin YadA-like head" evidence="12">
    <location>
        <begin position="343"/>
        <end position="367"/>
    </location>
</feature>
<dbReference type="CDD" id="cd12820">
    <property type="entry name" value="LbR_YadA-like"/>
    <property type="match status" value="2"/>
</dbReference>
<dbReference type="Pfam" id="PF05658">
    <property type="entry name" value="YadA_head"/>
    <property type="match status" value="10"/>
</dbReference>
<evidence type="ECO:0000259" key="12">
    <source>
        <dbReference type="Pfam" id="PF05658"/>
    </source>
</evidence>
<sequence>MNKAYRNVWSEATGTFVAVAENVKARGKRSSSAKTLAKVTLAVAALGAAGAAQADVTLDGSTPVVTDGAEIIFENGAGKITFTNGGTIDFGATGGTITGLNDGAVDAASRDAVTGKQLHATNQEISGVQGSVAALQVDMSAAQNDITTLQGDLSTAQGNISTLQGDVSTAQGNISTLQGDVSTAQGNISTLQGDVSTAQGNISTLQGDVSTAKNNILTLQGDVSTANTNIADLQNDLALLQGGTTTADGYSGVKYFRVKSDGDDAQATGDDAIAIGPNANAAGAASIAAGVDSLVKGASSIAVGERATVDSEFVTNAIAIGTDAAVQGKDSSGAVALGSNSVASAANAAALGAGANASGANAVALGNAVAAGGNALAAGNGANALSPNSIALGVDAGKGTQGTLADDRTSHIAIGTGSGQNVVGNQTVALGYGAGSNVSGDQNIAVGSQAGSGVDGDLTVAIGYQANKDIGVADHAVALGALTQAGRDSVAAGYGAVASSEGAIAIGTNSNVSSGQGVALGRNANAVGASVALGTNSVATLTDAQGTGFLTGSNFNDGSVVSVGNAGQQRRIVNVADGSNNYDAVNVGQLKASQISVANLVGVTVDSTTGEYSKITVGKDINGQDIVVDTVAEGLELLGSGAVVSVLPADAVKYNAAGQINNVTAGTLATDAVNVGQMNTAIAEKGAKYYSVNSVNPTNRDNSGATGTDAIAIGPEAGATKNAGVAVGLQSRAEGNEATAIGYNSNALGNQSSVLGNTSFAYGDRSVAIGSEARSNGENSIVMGTNAQADVKVPGATVDNAIVIGTDAEVSADYGISLGFDATVNQDRGIAQGYKAAATGEDATAIGSNAHASATNAFASGTNAQASGNNSIASGTNAHGYANSGIALGDGAVSGRQVLVPDDSLQNFNSIAVGTASKATALNASALGRTAEATEEQALAIGDAAKVSGKQATGVGAGNTVSGAQAFAGGAGNTVGGAGASVVGNENSVAAAGAGAFGNDNTLTNRATNSRIVGNGNQITAANSFVVGNGNDLNVGDAFVLGNGASVANAGGVAIGSGSASTAAAGVAGYAANAGHNTLSNLNAVSATVSTAAAVAVGSDSVRRQITGVAAGTADTDAVNVAQLKSTGWNIATGNTSGTTNTTHVSSANGDIVDIGLATGENNLDVTRSTSGNTTTIAYSLKKNLDLGSAGSVKTGDTTLNNAGVQIANGGNVTNVGAGSLSVSNGSNTVTVNSSTGTVNGLTNKTFNANSFTSGQAATEDQLKQVSGDLTTLGFAIEDESGNKIQKSLGESAPIVGDGNIETAVQNGKLVVGLADNVNVSQNLTVGGNSSVAGNSSVGGTLNVAGSTTLNNTLQVAGSTTLAGGATIGNNLTVNPSTNVNFGGNQLHGVAEGTLGTDAVNVNQLNSTKQDIITEGFALKAQDGQTVQKKLGEAVDVVGGDTNVVTLVDNGQVKVKLADSVSIKDNLTVGGNSSVAGNSTVGGTLNVAGATTLAGGANISNHLTVNPNTTVNMGGNKVGGVGAGEVSSTSQEAVNGSQLFDVANRPLGFSADQGSDVSRKLGETLAINGADSNIVTKTTAANGIEIELAKNLDLGSAGSIKLGDTTVNNGGLSIVGGPSVTKTGINAGGAKITNVAAGSDDTDAVNVSQLNDVAAVANSGWNLSAEGGNQSNVAPGASVDLSSSDGNIDITKGAADGNVTFALADTLELGTVNVSNNLTVAGTTNLGDSTLVVNKGNVTYAPNTTINMGGNKITNVAEGTDGTDAVNKDQLDRLADTPLTFVADSGTPLDRKLGQQVAFTGSNANLSTTTTANGVEIALADDLDLNSVKTGNTLINNSGVQVGQNVQLGNTGLVIANGPSVTNSGIDAGDKIIQNVKAGVADTDGVNVSQLKGVENVANMGWNVTANGTNSTNVKPGDTVDLTDADGNIVVAKGTDTNPHQVTFGLADSVSIKDNLTVGGNSSVAGNSTVGGTLNVAGATTLAGGANISNHLTVNPNTTVNMGGNKVGGVGAGEVSSTSQEAVNGSQLFDVANRPLGFSADQGSDVSRKLGETLAINGADSNIVTKTTAANGIEIELAKNLDLGSAGSIKLGDTTVNNGGLSIVGGPSVTKTGINAGGAKITNVAAGSDDTDAVNVSQLNDVAAVANSGWNLSAEGGNQSNVAPGASVDLSSSDGNIDITKGAADGNVTFALADTLELGTVNVSNNLTVAGTTNLGDSTLVVNKGNVTYAPNTTINMGGNKITNVAEGTDGTDAVNKDQLDRLADTPLTFVADSGTPLDRKLGQQVAFTGSNANLSTTTTANGVEIALADDLDLNSVKTGNTLINNSGVQVGQNVHLGNTGLVIANGPSVTNSGIDAGDKIIQNVKAGVADTDGVNVSQLKGVENVANMGWKLSANGADTTNVKPGDTVDLTDADGNIVVKKGSATDPHQVTFGLSDTLNLGTVNVSNNLTVGGTTNLGNSTLIVKEGDIKVAGGTTVNMGGNKITNVAKGTDGSDAVNKDQLDELANTPLTFVAESGAPLDRKLGQQVAFTGSNANISTKTTANGVEIALADNLDLGANGSVTTGDTVVNNAGVKVGGDVTLNNTGLIIAGGPSVTTGGINAGDLQITNVAAGTENHHAVNLGQLKDVETIANTGWQLSVNGDARQDQSQVKPGDVVDFSTDDDGNIIIDKTGNNVVVKMSRDLDLDSVTTGQTVMNNDGVKVGNDVFLSSDGLRAGNVIISAATGINAGGMKITNVAAGTDLTDAVNVSQLKDVEQQVGNLDDRAVKYDGNVGDPKSKITLEGDVSTDGGKTGGTTITNVARGEISENSTDAVNGSQIKEMGDSIAEGMGGNSKFEDGKLVTELNVGGNTYNNVNDALNGVNNELNTKIDNVAEVANAGWQIDTNGEGSSKVAPGKTVNFVGGSNIEISRETTADGNNNVTVGLAKDITVDSVTATTVTADTVNAKEVVIENGPVLNQNGIDMRDQRIVNVAAGQAPNDAVNVSQLEAATGNLQNQVNSVRGDLHKLDNKLSAGVAAAMATAGLPQAYLPGKSMAAIAGGTWNGESGFAIGVSTISDNGKWVMKLSGNTSSRGDFGGAVGVGYQW</sequence>
<evidence type="ECO:0000256" key="7">
    <source>
        <dbReference type="ARBA" id="ARBA00022729"/>
    </source>
</evidence>
<feature type="domain" description="Trimeric autotransporter adhesin YadA-like stalk" evidence="13">
    <location>
        <begin position="1873"/>
        <end position="1913"/>
    </location>
</feature>
<dbReference type="InterPro" id="IPR011049">
    <property type="entry name" value="Serralysin-like_metalloprot_C"/>
</dbReference>
<dbReference type="Gene3D" id="1.20.5.340">
    <property type="match status" value="2"/>
</dbReference>
<evidence type="ECO:0000256" key="9">
    <source>
        <dbReference type="ARBA" id="ARBA00023136"/>
    </source>
</evidence>
<dbReference type="GO" id="GO:0009279">
    <property type="term" value="C:cell outer membrane"/>
    <property type="evidence" value="ECO:0007669"/>
    <property type="project" value="UniProtKB-SubCell"/>
</dbReference>
<feature type="domain" description="Trimeric autotransporter adhesin YadA-like C-terminal membrane anchor" evidence="11">
    <location>
        <begin position="3027"/>
        <end position="3087"/>
    </location>
</feature>
<comment type="similarity">
    <text evidence="3">Belongs to the autotransporter-2 (AT-2) (TC 1.B.40) family.</text>
</comment>
<dbReference type="InterPro" id="IPR005594">
    <property type="entry name" value="YadA_C"/>
</dbReference>
<dbReference type="InterPro" id="IPR008640">
    <property type="entry name" value="Adhesin_Head_dom"/>
</dbReference>
<proteinExistence type="inferred from homology"/>
<dbReference type="RefSeq" id="WP_068370698.1">
    <property type="nucleotide sequence ID" value="NZ_LBNE01000005.1"/>
</dbReference>
<dbReference type="Proteomes" id="UP000078084">
    <property type="component" value="Unassembled WGS sequence"/>
</dbReference>
<keyword evidence="9" id="KW-0472">Membrane</keyword>
<feature type="domain" description="ESPR" evidence="14">
    <location>
        <begin position="1"/>
        <end position="49"/>
    </location>
</feature>
<accession>A0A171KSB0</accession>
<feature type="domain" description="Trimeric autotransporter adhesin YadA-like head" evidence="12">
    <location>
        <begin position="761"/>
        <end position="787"/>
    </location>
</feature>
<evidence type="ECO:0000256" key="8">
    <source>
        <dbReference type="ARBA" id="ARBA00022927"/>
    </source>
</evidence>
<dbReference type="PATRIC" id="fig|206506.3.peg.2003"/>
<feature type="domain" description="Trimeric autotransporter adhesin YadA-like stalk" evidence="13">
    <location>
        <begin position="1387"/>
        <end position="1420"/>
    </location>
</feature>
<organism evidence="15 16">
    <name type="scientific">Kerstersia gyiorum</name>
    <dbReference type="NCBI Taxonomy" id="206506"/>
    <lineage>
        <taxon>Bacteria</taxon>
        <taxon>Pseudomonadati</taxon>
        <taxon>Pseudomonadota</taxon>
        <taxon>Betaproteobacteria</taxon>
        <taxon>Burkholderiales</taxon>
        <taxon>Alcaligenaceae</taxon>
        <taxon>Kerstersia</taxon>
    </lineage>
</organism>
<feature type="domain" description="Trimeric autotransporter adhesin YadA-like head" evidence="12">
    <location>
        <begin position="733"/>
        <end position="757"/>
    </location>
</feature>
<dbReference type="EMBL" id="LBNE01000005">
    <property type="protein sequence ID" value="KKO71777.1"/>
    <property type="molecule type" value="Genomic_DNA"/>
</dbReference>
<feature type="domain" description="Trimeric autotransporter adhesin YadA-like stalk" evidence="13">
    <location>
        <begin position="571"/>
        <end position="604"/>
    </location>
</feature>
<keyword evidence="8" id="KW-0653">Protein transport</keyword>
<evidence type="ECO:0008006" key="17">
    <source>
        <dbReference type="Google" id="ProtNLM"/>
    </source>
</evidence>
<dbReference type="Pfam" id="PF05662">
    <property type="entry name" value="YadA_stalk"/>
    <property type="match status" value="18"/>
</dbReference>
<feature type="domain" description="Trimeric autotransporter adhesin YadA-like head" evidence="12">
    <location>
        <begin position="909"/>
        <end position="929"/>
    </location>
</feature>
<dbReference type="SUPFAM" id="SSF58100">
    <property type="entry name" value="Bacterial hemolysins"/>
    <property type="match status" value="1"/>
</dbReference>
<comment type="subcellular location">
    <subcellularLocation>
        <location evidence="2">Cell outer membrane</location>
    </subcellularLocation>
    <subcellularLocation>
        <location evidence="1">Cell surface</location>
    </subcellularLocation>
</comment>
<evidence type="ECO:0000313" key="16">
    <source>
        <dbReference type="Proteomes" id="UP000078084"/>
    </source>
</evidence>
<feature type="domain" description="Trimeric autotransporter adhesin YadA-like stalk" evidence="13">
    <location>
        <begin position="2120"/>
        <end position="2161"/>
    </location>
</feature>
<dbReference type="Gene3D" id="6.20.50.100">
    <property type="match status" value="6"/>
</dbReference>
<dbReference type="InterPro" id="IPR018357">
    <property type="entry name" value="Hexapep_transf_CS"/>
</dbReference>
<feature type="domain" description="Trimeric autotransporter adhesin YadA-like stalk" evidence="13">
    <location>
        <begin position="1631"/>
        <end position="1672"/>
    </location>
</feature>
<dbReference type="GO" id="GO:0016740">
    <property type="term" value="F:transferase activity"/>
    <property type="evidence" value="ECO:0007669"/>
    <property type="project" value="InterPro"/>
</dbReference>
<dbReference type="Gene3D" id="2.150.10.10">
    <property type="entry name" value="Serralysin-like metalloprotease, C-terminal"/>
    <property type="match status" value="8"/>
</dbReference>
<dbReference type="GO" id="GO:0009986">
    <property type="term" value="C:cell surface"/>
    <property type="evidence" value="ECO:0007669"/>
    <property type="project" value="UniProtKB-SubCell"/>
</dbReference>
<evidence type="ECO:0000256" key="1">
    <source>
        <dbReference type="ARBA" id="ARBA00004241"/>
    </source>
</evidence>
<dbReference type="SUPFAM" id="SSF54523">
    <property type="entry name" value="Pili subunits"/>
    <property type="match status" value="1"/>
</dbReference>
<feature type="domain" description="Trimeric autotransporter adhesin YadA-like stalk" evidence="13">
    <location>
        <begin position="1520"/>
        <end position="1544"/>
    </location>
</feature>
<keyword evidence="7" id="KW-0732">Signal</keyword>
<feature type="domain" description="Trimeric autotransporter adhesin YadA-like stalk" evidence="13">
    <location>
        <begin position="1105"/>
        <end position="1142"/>
    </location>
</feature>
<dbReference type="PROSITE" id="PS00101">
    <property type="entry name" value="HEXAPEP_TRANSFERASES"/>
    <property type="match status" value="2"/>
</dbReference>
<dbReference type="InterPro" id="IPR008635">
    <property type="entry name" value="Coiled_stalk_dom"/>
</dbReference>
<evidence type="ECO:0000256" key="10">
    <source>
        <dbReference type="ARBA" id="ARBA00023237"/>
    </source>
</evidence>
<feature type="domain" description="Trimeric autotransporter adhesin YadA-like stalk" evidence="13">
    <location>
        <begin position="1752"/>
        <end position="1775"/>
    </location>
</feature>
<feature type="domain" description="Trimeric autotransporter adhesin YadA-like stalk" evidence="13">
    <location>
        <begin position="2241"/>
        <end position="2264"/>
    </location>
</feature>
<dbReference type="Gene3D" id="1.20.5.170">
    <property type="match status" value="3"/>
</dbReference>
<dbReference type="SUPFAM" id="SSF101967">
    <property type="entry name" value="Adhesin YadA, collagen-binding domain"/>
    <property type="match status" value="15"/>
</dbReference>
<evidence type="ECO:0000259" key="14">
    <source>
        <dbReference type="Pfam" id="PF13018"/>
    </source>
</evidence>
<comment type="caution">
    <text evidence="15">The sequence shown here is derived from an EMBL/GenBank/DDBJ whole genome shotgun (WGS) entry which is preliminary data.</text>
</comment>
<dbReference type="InterPro" id="IPR045584">
    <property type="entry name" value="Pilin-like"/>
</dbReference>
<dbReference type="Gene3D" id="6.10.250.2040">
    <property type="match status" value="1"/>
</dbReference>
<evidence type="ECO:0000256" key="4">
    <source>
        <dbReference type="ARBA" id="ARBA00022448"/>
    </source>
</evidence>
<dbReference type="Gene3D" id="3.30.1300.30">
    <property type="entry name" value="GSPII I/J protein-like"/>
    <property type="match status" value="1"/>
</dbReference>
<evidence type="ECO:0000256" key="2">
    <source>
        <dbReference type="ARBA" id="ARBA00004442"/>
    </source>
</evidence>
<protein>
    <recommendedName>
        <fullName evidence="17">Trimeric autotransporter adhesin</fullName>
    </recommendedName>
</protein>
<feature type="domain" description="Trimeric autotransporter adhesin YadA-like head" evidence="12">
    <location>
        <begin position="852"/>
        <end position="878"/>
    </location>
</feature>
<evidence type="ECO:0000256" key="3">
    <source>
        <dbReference type="ARBA" id="ARBA00005848"/>
    </source>
</evidence>
<feature type="domain" description="Trimeric autotransporter adhesin YadA-like head" evidence="12">
    <location>
        <begin position="828"/>
        <end position="850"/>
    </location>
</feature>
<dbReference type="STRING" id="206506.AAV32_09350"/>
<dbReference type="InterPro" id="IPR024973">
    <property type="entry name" value="ESPR"/>
</dbReference>
<feature type="domain" description="Trimeric autotransporter adhesin YadA-like stalk" evidence="13">
    <location>
        <begin position="2362"/>
        <end position="2402"/>
    </location>
</feature>
<dbReference type="Pfam" id="PF03895">
    <property type="entry name" value="YadA_anchor"/>
    <property type="match status" value="1"/>
</dbReference>
<feature type="domain" description="Trimeric autotransporter adhesin YadA-like head" evidence="12">
    <location>
        <begin position="705"/>
        <end position="730"/>
    </location>
</feature>
<feature type="domain" description="Trimeric autotransporter adhesin YadA-like stalk" evidence="13">
    <location>
        <begin position="659"/>
        <end position="684"/>
    </location>
</feature>
<feature type="domain" description="Trimeric autotransporter adhesin YadA-like stalk" evidence="13">
    <location>
        <begin position="2734"/>
        <end position="2767"/>
    </location>
</feature>
<evidence type="ECO:0000259" key="11">
    <source>
        <dbReference type="Pfam" id="PF03895"/>
    </source>
</evidence>
<feature type="domain" description="Trimeric autotransporter adhesin YadA-like stalk" evidence="13">
    <location>
        <begin position="2607"/>
        <end position="2645"/>
    </location>
</feature>
<keyword evidence="5" id="KW-1134">Transmembrane beta strand</keyword>